<dbReference type="Pfam" id="PF13193">
    <property type="entry name" value="AMP-binding_C"/>
    <property type="match status" value="1"/>
</dbReference>
<dbReference type="AlphaFoldDB" id="A0ABD6AGZ5"/>
<keyword evidence="6" id="KW-1185">Reference proteome</keyword>
<sequence>MAYLPTVPETLTRTTRKYLDREAIVYPRKNIRWTYEEFDERVTRFANALREAGVEKGDRVSLLMHNSAEFAVAVFGLLRAGAVFNPINYRLAPGEVAYILNDSASTVLLFEEVTRDTVEGALDQFDTVDRYLYVDDDVEATPKYAEGFHSAVANASTAPIEIDVKSEDQYAIMYTSGTTGRPKGVVHSHRDATYHNLMYLGRMDLDYEDVGVSAMPLYHNAELNCGLFPRVNLGAKTVVLHQFDAERVLEAVDNERATHLFVASRTWSELLAAAETMDDFDGGSLGLGVYGAAPMPPTLLERCMEVFCEDYATAYGMTEMGPCATFIRPDEVRDQLGSVGRAAPNHEVRIVEPTETECPADPVTPRDTVPQGDTGEIILQGPPMMSEYWNRPEKTGNAIRDGWFFTGDAGYFNEDGYLFLVDRIDDMIISGGENIYPTEIENVLYEHDAVEAAAVIGEEDDEWGERVVAYVVGDEDLDADTLDAFCRDHDGLADFKRPREYYVIEELPRNPSGKIQKFKLRESDADTATD</sequence>
<evidence type="ECO:0000313" key="5">
    <source>
        <dbReference type="EMBL" id="MFC7319123.1"/>
    </source>
</evidence>
<evidence type="ECO:0000259" key="3">
    <source>
        <dbReference type="Pfam" id="PF00501"/>
    </source>
</evidence>
<feature type="domain" description="AMP-dependent synthetase/ligase" evidence="3">
    <location>
        <begin position="13"/>
        <end position="389"/>
    </location>
</feature>
<dbReference type="GO" id="GO:0004467">
    <property type="term" value="F:long-chain fatty acid-CoA ligase activity"/>
    <property type="evidence" value="ECO:0007669"/>
    <property type="project" value="UniProtKB-EC"/>
</dbReference>
<dbReference type="EC" id="6.2.1.3" evidence="5"/>
<evidence type="ECO:0000313" key="6">
    <source>
        <dbReference type="Proteomes" id="UP001596547"/>
    </source>
</evidence>
<dbReference type="RefSeq" id="WP_276306053.1">
    <property type="nucleotide sequence ID" value="NZ_CP119993.1"/>
</dbReference>
<feature type="domain" description="AMP-binding enzyme C-terminal" evidence="4">
    <location>
        <begin position="439"/>
        <end position="514"/>
    </location>
</feature>
<comment type="caution">
    <text evidence="5">The sequence shown here is derived from an EMBL/GenBank/DDBJ whole genome shotgun (WGS) entry which is preliminary data.</text>
</comment>
<dbReference type="EMBL" id="JBHTBF010000003">
    <property type="protein sequence ID" value="MFC7319123.1"/>
    <property type="molecule type" value="Genomic_DNA"/>
</dbReference>
<name>A0ABD6AGZ5_9EURY</name>
<dbReference type="InterPro" id="IPR050237">
    <property type="entry name" value="ATP-dep_AMP-bd_enzyme"/>
</dbReference>
<organism evidence="5 6">
    <name type="scientific">Halomarina halobia</name>
    <dbReference type="NCBI Taxonomy" id="3033386"/>
    <lineage>
        <taxon>Archaea</taxon>
        <taxon>Methanobacteriati</taxon>
        <taxon>Methanobacteriota</taxon>
        <taxon>Stenosarchaea group</taxon>
        <taxon>Halobacteria</taxon>
        <taxon>Halobacteriales</taxon>
        <taxon>Natronomonadaceae</taxon>
        <taxon>Halomarina</taxon>
    </lineage>
</organism>
<proteinExistence type="inferred from homology"/>
<accession>A0ABD6AGZ5</accession>
<dbReference type="Gene3D" id="3.40.50.12780">
    <property type="entry name" value="N-terminal domain of ligase-like"/>
    <property type="match status" value="1"/>
</dbReference>
<dbReference type="InterPro" id="IPR042099">
    <property type="entry name" value="ANL_N_sf"/>
</dbReference>
<dbReference type="InterPro" id="IPR025110">
    <property type="entry name" value="AMP-bd_C"/>
</dbReference>
<evidence type="ECO:0000256" key="1">
    <source>
        <dbReference type="ARBA" id="ARBA00006432"/>
    </source>
</evidence>
<dbReference type="InterPro" id="IPR020845">
    <property type="entry name" value="AMP-binding_CS"/>
</dbReference>
<reference evidence="5 6" key="1">
    <citation type="journal article" date="2019" name="Int. J. Syst. Evol. Microbiol.">
        <title>The Global Catalogue of Microorganisms (GCM) 10K type strain sequencing project: providing services to taxonomists for standard genome sequencing and annotation.</title>
        <authorList>
            <consortium name="The Broad Institute Genomics Platform"/>
            <consortium name="The Broad Institute Genome Sequencing Center for Infectious Disease"/>
            <person name="Wu L."/>
            <person name="Ma J."/>
        </authorList>
    </citation>
    <scope>NUCLEOTIDE SEQUENCE [LARGE SCALE GENOMIC DNA]</scope>
    <source>
        <strain evidence="5 6">PSR21</strain>
    </source>
</reference>
<evidence type="ECO:0000256" key="2">
    <source>
        <dbReference type="ARBA" id="ARBA00022598"/>
    </source>
</evidence>
<dbReference type="GeneID" id="79317686"/>
<dbReference type="NCBIfam" id="NF004837">
    <property type="entry name" value="PRK06187.1"/>
    <property type="match status" value="1"/>
</dbReference>
<dbReference type="PROSITE" id="PS00455">
    <property type="entry name" value="AMP_BINDING"/>
    <property type="match status" value="1"/>
</dbReference>
<dbReference type="Pfam" id="PF00501">
    <property type="entry name" value="AMP-binding"/>
    <property type="match status" value="1"/>
</dbReference>
<dbReference type="Proteomes" id="UP001596547">
    <property type="component" value="Unassembled WGS sequence"/>
</dbReference>
<dbReference type="InterPro" id="IPR045851">
    <property type="entry name" value="AMP-bd_C_sf"/>
</dbReference>
<protein>
    <submittedName>
        <fullName evidence="5">Long-chain-fatty-acid--CoA ligase</fullName>
        <ecNumber evidence="5">6.2.1.3</ecNumber>
    </submittedName>
</protein>
<dbReference type="PANTHER" id="PTHR43767">
    <property type="entry name" value="LONG-CHAIN-FATTY-ACID--COA LIGASE"/>
    <property type="match status" value="1"/>
</dbReference>
<evidence type="ECO:0000259" key="4">
    <source>
        <dbReference type="Pfam" id="PF13193"/>
    </source>
</evidence>
<keyword evidence="2 5" id="KW-0436">Ligase</keyword>
<dbReference type="InterPro" id="IPR000873">
    <property type="entry name" value="AMP-dep_synth/lig_dom"/>
</dbReference>
<comment type="similarity">
    <text evidence="1">Belongs to the ATP-dependent AMP-binding enzyme family.</text>
</comment>
<dbReference type="PANTHER" id="PTHR43767:SF1">
    <property type="entry name" value="NONRIBOSOMAL PEPTIDE SYNTHASE PES1 (EUROFUNG)-RELATED"/>
    <property type="match status" value="1"/>
</dbReference>
<dbReference type="SUPFAM" id="SSF56801">
    <property type="entry name" value="Acetyl-CoA synthetase-like"/>
    <property type="match status" value="1"/>
</dbReference>
<gene>
    <name evidence="5" type="ORF">ACFQPE_20345</name>
</gene>
<dbReference type="Gene3D" id="3.30.300.30">
    <property type="match status" value="1"/>
</dbReference>
<dbReference type="FunFam" id="3.30.300.30:FF:000008">
    <property type="entry name" value="2,3-dihydroxybenzoate-AMP ligase"/>
    <property type="match status" value="1"/>
</dbReference>